<evidence type="ECO:0000256" key="1">
    <source>
        <dbReference type="ARBA" id="ARBA00013260"/>
    </source>
</evidence>
<dbReference type="PANTHER" id="PTHR17224">
    <property type="entry name" value="PEPTIDYL-TRNA HYDROLASE"/>
    <property type="match status" value="1"/>
</dbReference>
<proteinExistence type="inferred from homology"/>
<dbReference type="NCBIfam" id="TIGR00447">
    <property type="entry name" value="pth"/>
    <property type="match status" value="1"/>
</dbReference>
<dbReference type="SUPFAM" id="SSF53178">
    <property type="entry name" value="Peptidyl-tRNA hydrolase-like"/>
    <property type="match status" value="1"/>
</dbReference>
<sequence length="190" mass="21478">MKLIVGLGNPGKKYEQTRHNSGFLVMDALAHLCHTNISQNKWNALISQVRIGAEQVILMKPQTFMNESGIAVRQVFDFYKMALEDILVIHDDMDLKVGSLRIRQKGSSGGQKGMKSIQQHLNSQMIARIRVGVGHSEKGVHEKVPDWVLSSVFPEEKAIFQQTIEQAAKACYEWVNEPMDLVMNRFNKKG</sequence>
<dbReference type="GO" id="GO:0006515">
    <property type="term" value="P:protein quality control for misfolded or incompletely synthesized proteins"/>
    <property type="evidence" value="ECO:0007669"/>
    <property type="project" value="UniProtKB-UniRule"/>
</dbReference>
<reference evidence="12" key="1">
    <citation type="submission" date="2009-12" db="EMBL/GenBank/DDBJ databases">
        <title>Sequence of Clostridiales genomosp. BVAB3 str. UPII9-5.</title>
        <authorList>
            <person name="Madupu R."/>
            <person name="Durkin A.S."/>
            <person name="Torralba M."/>
            <person name="Methe B."/>
            <person name="Sutton G.G."/>
            <person name="Strausberg R.L."/>
            <person name="Nelson K.E."/>
        </authorList>
    </citation>
    <scope>NUCLEOTIDE SEQUENCE [LARGE SCALE GENOMIC DNA]</scope>
    <source>
        <strain evidence="12">W1219</strain>
    </source>
</reference>
<comment type="caution">
    <text evidence="11">The sequence shown here is derived from an EMBL/GenBank/DDBJ whole genome shotgun (WGS) entry which is preliminary data.</text>
</comment>
<gene>
    <name evidence="8 11" type="primary">pth</name>
    <name evidence="11" type="ORF">HMPREF9013_1100</name>
</gene>
<keyword evidence="3 8" id="KW-0378">Hydrolase</keyword>
<comment type="function">
    <text evidence="8">Hydrolyzes ribosome-free peptidyl-tRNAs (with 1 or more amino acids incorporated), which drop off the ribosome during protein synthesis, or as a result of ribosome stalling.</text>
</comment>
<evidence type="ECO:0000256" key="6">
    <source>
        <dbReference type="ARBA" id="ARBA00048707"/>
    </source>
</evidence>
<comment type="function">
    <text evidence="8">Catalyzes the release of premature peptidyl moieties from peptidyl-tRNA molecules trapped in stalled 50S ribosomal subunits, and thus maintains levels of free tRNAs and 50S ribosomes.</text>
</comment>
<keyword evidence="4 8" id="KW-0694">RNA-binding</keyword>
<evidence type="ECO:0000256" key="10">
    <source>
        <dbReference type="RuleBase" id="RU004320"/>
    </source>
</evidence>
<evidence type="ECO:0000256" key="3">
    <source>
        <dbReference type="ARBA" id="ARBA00022801"/>
    </source>
</evidence>
<dbReference type="InterPro" id="IPR001328">
    <property type="entry name" value="Pept_tRNA_hydro"/>
</dbReference>
<keyword evidence="8" id="KW-0963">Cytoplasm</keyword>
<dbReference type="Gene3D" id="3.40.50.1470">
    <property type="entry name" value="Peptidyl-tRNA hydrolase"/>
    <property type="match status" value="1"/>
</dbReference>
<dbReference type="RefSeq" id="WP_006626737.1">
    <property type="nucleotide sequence ID" value="NZ_ADFR01000002.1"/>
</dbReference>
<dbReference type="GO" id="GO:0004045">
    <property type="term" value="F:peptidyl-tRNA hydrolase activity"/>
    <property type="evidence" value="ECO:0007669"/>
    <property type="project" value="UniProtKB-UniRule"/>
</dbReference>
<evidence type="ECO:0000256" key="9">
    <source>
        <dbReference type="RuleBase" id="RU000673"/>
    </source>
</evidence>
<dbReference type="AlphaFoldDB" id="D2MMW6"/>
<feature type="binding site" evidence="8">
    <location>
        <position position="14"/>
    </location>
    <ligand>
        <name>tRNA</name>
        <dbReference type="ChEBI" id="CHEBI:17843"/>
    </ligand>
</feature>
<dbReference type="Pfam" id="PF01195">
    <property type="entry name" value="Pept_tRNA_hydro"/>
    <property type="match status" value="1"/>
</dbReference>
<comment type="subcellular location">
    <subcellularLocation>
        <location evidence="8">Cytoplasm</location>
    </subcellularLocation>
</comment>
<keyword evidence="12" id="KW-1185">Reference proteome</keyword>
<feature type="active site" description="Proton acceptor" evidence="8">
    <location>
        <position position="19"/>
    </location>
</feature>
<dbReference type="HAMAP" id="MF_00083">
    <property type="entry name" value="Pept_tRNA_hydro_bact"/>
    <property type="match status" value="1"/>
</dbReference>
<evidence type="ECO:0000256" key="4">
    <source>
        <dbReference type="ARBA" id="ARBA00022884"/>
    </source>
</evidence>
<evidence type="ECO:0000256" key="8">
    <source>
        <dbReference type="HAMAP-Rule" id="MF_00083"/>
    </source>
</evidence>
<feature type="binding site" evidence="8">
    <location>
        <position position="66"/>
    </location>
    <ligand>
        <name>tRNA</name>
        <dbReference type="ChEBI" id="CHEBI:17843"/>
    </ligand>
</feature>
<comment type="caution">
    <text evidence="8">Lacks conserved residue(s) required for the propagation of feature annotation.</text>
</comment>
<dbReference type="PROSITE" id="PS01195">
    <property type="entry name" value="PEPT_TRNA_HYDROL_1"/>
    <property type="match status" value="1"/>
</dbReference>
<evidence type="ECO:0000256" key="2">
    <source>
        <dbReference type="ARBA" id="ARBA00022555"/>
    </source>
</evidence>
<comment type="catalytic activity">
    <reaction evidence="6 8 9">
        <text>an N-acyl-L-alpha-aminoacyl-tRNA + H2O = an N-acyl-L-amino acid + a tRNA + H(+)</text>
        <dbReference type="Rhea" id="RHEA:54448"/>
        <dbReference type="Rhea" id="RHEA-COMP:10123"/>
        <dbReference type="Rhea" id="RHEA-COMP:13883"/>
        <dbReference type="ChEBI" id="CHEBI:15377"/>
        <dbReference type="ChEBI" id="CHEBI:15378"/>
        <dbReference type="ChEBI" id="CHEBI:59874"/>
        <dbReference type="ChEBI" id="CHEBI:78442"/>
        <dbReference type="ChEBI" id="CHEBI:138191"/>
        <dbReference type="EC" id="3.1.1.29"/>
    </reaction>
</comment>
<evidence type="ECO:0000313" key="12">
    <source>
        <dbReference type="Proteomes" id="UP000005017"/>
    </source>
</evidence>
<dbReference type="FunFam" id="3.40.50.1470:FF:000001">
    <property type="entry name" value="Peptidyl-tRNA hydrolase"/>
    <property type="match status" value="1"/>
</dbReference>
<feature type="site" description="Stabilizes the basic form of H active site to accept a proton" evidence="8">
    <location>
        <position position="91"/>
    </location>
</feature>
<dbReference type="GO" id="GO:0000049">
    <property type="term" value="F:tRNA binding"/>
    <property type="evidence" value="ECO:0007669"/>
    <property type="project" value="UniProtKB-UniRule"/>
</dbReference>
<evidence type="ECO:0000313" key="11">
    <source>
        <dbReference type="EMBL" id="EFC06392.1"/>
    </source>
</evidence>
<feature type="binding site" evidence="8">
    <location>
        <position position="64"/>
    </location>
    <ligand>
        <name>tRNA</name>
        <dbReference type="ChEBI" id="CHEBI:17843"/>
    </ligand>
</feature>
<dbReference type="GO" id="GO:0005737">
    <property type="term" value="C:cytoplasm"/>
    <property type="evidence" value="ECO:0007669"/>
    <property type="project" value="UniProtKB-SubCell"/>
</dbReference>
<dbReference type="InterPro" id="IPR036416">
    <property type="entry name" value="Pept_tRNA_hydro_sf"/>
</dbReference>
<evidence type="ECO:0000256" key="5">
    <source>
        <dbReference type="ARBA" id="ARBA00038063"/>
    </source>
</evidence>
<dbReference type="GO" id="GO:0072344">
    <property type="term" value="P:rescue of stalled ribosome"/>
    <property type="evidence" value="ECO:0007669"/>
    <property type="project" value="UniProtKB-UniRule"/>
</dbReference>
<dbReference type="EMBL" id="ADFR01000002">
    <property type="protein sequence ID" value="EFC06392.1"/>
    <property type="molecule type" value="Genomic_DNA"/>
</dbReference>
<dbReference type="STRING" id="679192.HMPREF9013_1100"/>
<dbReference type="CDD" id="cd00462">
    <property type="entry name" value="PTH"/>
    <property type="match status" value="1"/>
</dbReference>
<comment type="similarity">
    <text evidence="5 8 10">Belongs to the PTH family.</text>
</comment>
<keyword evidence="2 8" id="KW-0820">tRNA-binding</keyword>
<comment type="subunit">
    <text evidence="8">Monomer.</text>
</comment>
<feature type="site" description="Discriminates between blocked and unblocked aminoacyl-tRNA" evidence="8">
    <location>
        <position position="9"/>
    </location>
</feature>
<dbReference type="InterPro" id="IPR018171">
    <property type="entry name" value="Pept_tRNA_hydro_CS"/>
</dbReference>
<protein>
    <recommendedName>
        <fullName evidence="7 8">Peptidyl-tRNA hydrolase</fullName>
        <shortName evidence="8">Pth</shortName>
        <ecNumber evidence="1 8">3.1.1.29</ecNumber>
    </recommendedName>
</protein>
<dbReference type="Proteomes" id="UP000005017">
    <property type="component" value="Unassembled WGS sequence"/>
</dbReference>
<accession>D2MMW6</accession>
<evidence type="ECO:0000256" key="7">
    <source>
        <dbReference type="ARBA" id="ARBA00050038"/>
    </source>
</evidence>
<dbReference type="EC" id="3.1.1.29" evidence="1 8"/>
<dbReference type="OrthoDB" id="9800507at2"/>
<name>D2MMW6_9FIRM</name>
<dbReference type="eggNOG" id="COG0193">
    <property type="taxonomic scope" value="Bacteria"/>
</dbReference>
<dbReference type="PANTHER" id="PTHR17224:SF1">
    <property type="entry name" value="PEPTIDYL-TRNA HYDROLASE"/>
    <property type="match status" value="1"/>
</dbReference>
<organism evidence="11 12">
    <name type="scientific">Bulleidia extructa W1219</name>
    <dbReference type="NCBI Taxonomy" id="679192"/>
    <lineage>
        <taxon>Bacteria</taxon>
        <taxon>Bacillati</taxon>
        <taxon>Bacillota</taxon>
        <taxon>Erysipelotrichia</taxon>
        <taxon>Erysipelotrichales</taxon>
        <taxon>Erysipelotrichaceae</taxon>
        <taxon>Bulleidia</taxon>
    </lineage>
</organism>